<evidence type="ECO:0000259" key="2">
    <source>
        <dbReference type="Pfam" id="PF01613"/>
    </source>
</evidence>
<comment type="caution">
    <text evidence="3">The sequence shown here is derived from an EMBL/GenBank/DDBJ whole genome shotgun (WGS) entry which is preliminary data.</text>
</comment>
<dbReference type="AlphaFoldDB" id="A0AAV5B2L0"/>
<proteinExistence type="inferred from homology"/>
<dbReference type="Pfam" id="PF01613">
    <property type="entry name" value="Flavin_Reduct"/>
    <property type="match status" value="1"/>
</dbReference>
<dbReference type="InterPro" id="IPR002563">
    <property type="entry name" value="Flavin_Rdtase-like_dom"/>
</dbReference>
<name>A0AAV5B2L0_9ACTN</name>
<comment type="similarity">
    <text evidence="1">Belongs to the flavoredoxin family.</text>
</comment>
<reference evidence="3" key="1">
    <citation type="journal article" date="2022" name="Int. J. Syst. Evol. Microbiol.">
        <title>Granulimonas faecalis gen. nov., sp. nov., and Leptogranulimonas caecicola gen. nov., sp. nov., novel lactate-producing Atopobiaceae bacteria isolated from mouse intestines, and an emended description of the family Atopobiaceae.</title>
        <authorList>
            <person name="Morinaga K."/>
            <person name="Kusada H."/>
            <person name="Sakamoto S."/>
            <person name="Murakami T."/>
            <person name="Toyoda A."/>
            <person name="Mori H."/>
            <person name="Meng X.Y."/>
            <person name="Takashino M."/>
            <person name="Murotomi K."/>
            <person name="Tamaki H."/>
        </authorList>
    </citation>
    <scope>NUCLEOTIDE SEQUENCE</scope>
    <source>
        <strain evidence="3">OPF53</strain>
    </source>
</reference>
<keyword evidence="4" id="KW-1185">Reference proteome</keyword>
<dbReference type="GO" id="GO:0016646">
    <property type="term" value="F:oxidoreductase activity, acting on the CH-NH group of donors, NAD or NADP as acceptor"/>
    <property type="evidence" value="ECO:0007669"/>
    <property type="project" value="UniProtKB-ARBA"/>
</dbReference>
<dbReference type="GO" id="GO:0010181">
    <property type="term" value="F:FMN binding"/>
    <property type="evidence" value="ECO:0007669"/>
    <property type="project" value="InterPro"/>
</dbReference>
<gene>
    <name evidence="3" type="ORF">ATOP_06140</name>
</gene>
<dbReference type="PANTHER" id="PTHR43567:SF5">
    <property type="entry name" value="HYPOTHETICAL CYTOSOLIC PROTEIN"/>
    <property type="match status" value="1"/>
</dbReference>
<sequence length="223" mass="24761">MPREFVEIDPKDLQFNPFELIGDDWMLVTAGNDSAFNTMTASWGGLGVLWDRPVATCFIRPQRYTKEFVDRSDDFTLSFFGEERRDALKVCGSTSGRDTDKVLDAGLFPMQVDGSMAFEEAQLVIVCHKLYAQQLDKACFTAPEVYGENYPDDDLHTLYVGSVEHMYLAADMFDDEGDEGCGCGHDHGHGDGCCHGHGHDHGEGCCHGHGHDHGEGCCHHDHE</sequence>
<evidence type="ECO:0000256" key="1">
    <source>
        <dbReference type="ARBA" id="ARBA00038054"/>
    </source>
</evidence>
<accession>A0AAV5B2L0</accession>
<dbReference type="SUPFAM" id="SSF50475">
    <property type="entry name" value="FMN-binding split barrel"/>
    <property type="match status" value="1"/>
</dbReference>
<dbReference type="EMBL" id="BQKC01000001">
    <property type="protein sequence ID" value="GJM54959.1"/>
    <property type="molecule type" value="Genomic_DNA"/>
</dbReference>
<dbReference type="Gene3D" id="2.30.110.10">
    <property type="entry name" value="Electron Transport, Fmn-binding Protein, Chain A"/>
    <property type="match status" value="1"/>
</dbReference>
<dbReference type="InterPro" id="IPR052174">
    <property type="entry name" value="Flavoredoxin"/>
</dbReference>
<evidence type="ECO:0000313" key="4">
    <source>
        <dbReference type="Proteomes" id="UP001055025"/>
    </source>
</evidence>
<dbReference type="PANTHER" id="PTHR43567">
    <property type="entry name" value="FLAVOREDOXIN-RELATED-RELATED"/>
    <property type="match status" value="1"/>
</dbReference>
<protein>
    <recommendedName>
        <fullName evidence="2">Flavin reductase like domain-containing protein</fullName>
    </recommendedName>
</protein>
<organism evidence="3 4">
    <name type="scientific">Granulimonas faecalis</name>
    <dbReference type="NCBI Taxonomy" id="2894155"/>
    <lineage>
        <taxon>Bacteria</taxon>
        <taxon>Bacillati</taxon>
        <taxon>Actinomycetota</taxon>
        <taxon>Coriobacteriia</taxon>
        <taxon>Coriobacteriales</taxon>
        <taxon>Kribbibacteriaceae</taxon>
        <taxon>Granulimonas</taxon>
    </lineage>
</organism>
<feature type="domain" description="Flavin reductase like" evidence="2">
    <location>
        <begin position="26"/>
        <end position="173"/>
    </location>
</feature>
<dbReference type="InterPro" id="IPR012349">
    <property type="entry name" value="Split_barrel_FMN-bd"/>
</dbReference>
<dbReference type="RefSeq" id="WP_265590628.1">
    <property type="nucleotide sequence ID" value="NZ_BQKC01000001.1"/>
</dbReference>
<dbReference type="Proteomes" id="UP001055025">
    <property type="component" value="Unassembled WGS sequence"/>
</dbReference>
<evidence type="ECO:0000313" key="3">
    <source>
        <dbReference type="EMBL" id="GJM54959.1"/>
    </source>
</evidence>